<dbReference type="AlphaFoldDB" id="A0A9D4BB41"/>
<gene>
    <name evidence="1" type="ORF">KIL84_020577</name>
</gene>
<evidence type="ECO:0000313" key="2">
    <source>
        <dbReference type="Proteomes" id="UP000827986"/>
    </source>
</evidence>
<organism evidence="1 2">
    <name type="scientific">Mauremys mutica</name>
    <name type="common">yellowpond turtle</name>
    <dbReference type="NCBI Taxonomy" id="74926"/>
    <lineage>
        <taxon>Eukaryota</taxon>
        <taxon>Metazoa</taxon>
        <taxon>Chordata</taxon>
        <taxon>Craniata</taxon>
        <taxon>Vertebrata</taxon>
        <taxon>Euteleostomi</taxon>
        <taxon>Archelosauria</taxon>
        <taxon>Testudinata</taxon>
        <taxon>Testudines</taxon>
        <taxon>Cryptodira</taxon>
        <taxon>Durocryptodira</taxon>
        <taxon>Testudinoidea</taxon>
        <taxon>Geoemydidae</taxon>
        <taxon>Geoemydinae</taxon>
        <taxon>Mauremys</taxon>
    </lineage>
</organism>
<dbReference type="Proteomes" id="UP000827986">
    <property type="component" value="Unassembled WGS sequence"/>
</dbReference>
<accession>A0A9D4BB41</accession>
<name>A0A9D4BB41_9SAUR</name>
<comment type="caution">
    <text evidence="1">The sequence shown here is derived from an EMBL/GenBank/DDBJ whole genome shotgun (WGS) entry which is preliminary data.</text>
</comment>
<proteinExistence type="predicted"/>
<keyword evidence="2" id="KW-1185">Reference proteome</keyword>
<protein>
    <submittedName>
        <fullName evidence="1">Uncharacterized protein</fullName>
    </submittedName>
</protein>
<dbReference type="EMBL" id="JAHDVG010000463">
    <property type="protein sequence ID" value="KAH1187828.1"/>
    <property type="molecule type" value="Genomic_DNA"/>
</dbReference>
<evidence type="ECO:0000313" key="1">
    <source>
        <dbReference type="EMBL" id="KAH1187828.1"/>
    </source>
</evidence>
<sequence length="100" mass="11843">MKIGNLYLLKVWAQSYSSVDAWKIFCKPRELNVCMGEWGEAVELRKEEEVEERGTFYPRWICRNQDGWIIQLQLIFHVGPLCSENPLLGYPQGKRWLQKP</sequence>
<reference evidence="1" key="1">
    <citation type="submission" date="2021-09" db="EMBL/GenBank/DDBJ databases">
        <title>The genome of Mauremys mutica provides insights into the evolution of semi-aquatic lifestyle.</title>
        <authorList>
            <person name="Gong S."/>
            <person name="Gao Y."/>
        </authorList>
    </citation>
    <scope>NUCLEOTIDE SEQUENCE</scope>
    <source>
        <strain evidence="1">MM-2020</strain>
        <tissue evidence="1">Muscle</tissue>
    </source>
</reference>